<dbReference type="KEGG" id="cnr:EB819_11475"/>
<evidence type="ECO:0000256" key="3">
    <source>
        <dbReference type="ARBA" id="ARBA00022723"/>
    </source>
</evidence>
<dbReference type="GO" id="GO:0019825">
    <property type="term" value="F:oxygen binding"/>
    <property type="evidence" value="ECO:0007669"/>
    <property type="project" value="InterPro"/>
</dbReference>
<dbReference type="InterPro" id="IPR001486">
    <property type="entry name" value="Hemoglobin_trunc"/>
</dbReference>
<dbReference type="EMBL" id="MKGI01000076">
    <property type="protein sequence ID" value="OEL10555.1"/>
    <property type="molecule type" value="Genomic_DNA"/>
</dbReference>
<evidence type="ECO:0000313" key="7">
    <source>
        <dbReference type="Proteomes" id="UP000095601"/>
    </source>
</evidence>
<keyword evidence="1" id="KW-0813">Transport</keyword>
<evidence type="ECO:0000256" key="4">
    <source>
        <dbReference type="ARBA" id="ARBA00023004"/>
    </source>
</evidence>
<dbReference type="CDD" id="cd08916">
    <property type="entry name" value="TrHb3_P"/>
    <property type="match status" value="1"/>
</dbReference>
<protein>
    <submittedName>
        <fullName evidence="6">Bacterial-like globin family protein</fullName>
    </submittedName>
</protein>
<evidence type="ECO:0000256" key="2">
    <source>
        <dbReference type="ARBA" id="ARBA00022617"/>
    </source>
</evidence>
<dbReference type="OrthoDB" id="25954at2"/>
<keyword evidence="4 5" id="KW-0408">Iron</keyword>
<dbReference type="RefSeq" id="WP_069799785.1">
    <property type="nucleotide sequence ID" value="NZ_CP034157.1"/>
</dbReference>
<accession>A0A1E5UD11</accession>
<keyword evidence="3 5" id="KW-0479">Metal-binding</keyword>
<evidence type="ECO:0000256" key="5">
    <source>
        <dbReference type="PIRSR" id="PIRSR601486-1"/>
    </source>
</evidence>
<feature type="binding site" description="distal binding residue" evidence="5">
    <location>
        <position position="41"/>
    </location>
    <ligand>
        <name>heme</name>
        <dbReference type="ChEBI" id="CHEBI:30413"/>
    </ligand>
    <ligandPart>
        <name>Fe</name>
        <dbReference type="ChEBI" id="CHEBI:18248"/>
    </ligandPart>
</feature>
<dbReference type="PATRIC" id="fig|237258.4.peg.560"/>
<comment type="caution">
    <text evidence="6">The sequence shown here is derived from an EMBL/GenBank/DDBJ whole genome shotgun (WGS) entry which is preliminary data.</text>
</comment>
<proteinExistence type="predicted"/>
<reference evidence="6 7" key="1">
    <citation type="submission" date="2016-09" db="EMBL/GenBank/DDBJ databases">
        <authorList>
            <person name="Capua I."/>
            <person name="De Benedictis P."/>
            <person name="Joannis T."/>
            <person name="Lombin L.H."/>
            <person name="Cattoli G."/>
        </authorList>
    </citation>
    <scope>NUCLEOTIDE SEQUENCE [LARGE SCALE GENOMIC DNA]</scope>
    <source>
        <strain evidence="6 7">NRS-1</strain>
    </source>
</reference>
<gene>
    <name evidence="6" type="ORF">BHF72_0378</name>
</gene>
<dbReference type="SUPFAM" id="SSF46458">
    <property type="entry name" value="Globin-like"/>
    <property type="match status" value="1"/>
</dbReference>
<keyword evidence="7" id="KW-1185">Reference proteome</keyword>
<dbReference type="InterPro" id="IPR012292">
    <property type="entry name" value="Globin/Proto"/>
</dbReference>
<evidence type="ECO:0000313" key="6">
    <source>
        <dbReference type="EMBL" id="OEL10555.1"/>
    </source>
</evidence>
<dbReference type="Pfam" id="PF01152">
    <property type="entry name" value="Bac_globin"/>
    <property type="match status" value="1"/>
</dbReference>
<dbReference type="STRING" id="237258.SAMN04489756_10479"/>
<sequence length="128" mass="15018">MKDITTTQDIQLLVNTFYESVRESEIGFFFEEIAQVNWEKHLPKMYIFWQALLFADVKFNGNPMGAHFPINEKMAMEKHHFDTWLSLWKSTVDQLFSGEIAESAKSKAENIASLMAYKMEMDTKLRKL</sequence>
<dbReference type="GO" id="GO:0020037">
    <property type="term" value="F:heme binding"/>
    <property type="evidence" value="ECO:0007669"/>
    <property type="project" value="InterPro"/>
</dbReference>
<dbReference type="GO" id="GO:0046872">
    <property type="term" value="F:metal ion binding"/>
    <property type="evidence" value="ECO:0007669"/>
    <property type="project" value="UniProtKB-KW"/>
</dbReference>
<dbReference type="Gene3D" id="1.10.490.10">
    <property type="entry name" value="Globins"/>
    <property type="match status" value="1"/>
</dbReference>
<dbReference type="Proteomes" id="UP000095601">
    <property type="component" value="Unassembled WGS sequence"/>
</dbReference>
<name>A0A1E5UD11_9FLAO</name>
<dbReference type="InterPro" id="IPR009050">
    <property type="entry name" value="Globin-like_sf"/>
</dbReference>
<keyword evidence="2 5" id="KW-0349">Heme</keyword>
<dbReference type="AlphaFoldDB" id="A0A1E5UD11"/>
<evidence type="ECO:0000256" key="1">
    <source>
        <dbReference type="ARBA" id="ARBA00022448"/>
    </source>
</evidence>
<organism evidence="6 7">
    <name type="scientific">Cloacibacterium normanense</name>
    <dbReference type="NCBI Taxonomy" id="237258"/>
    <lineage>
        <taxon>Bacteria</taxon>
        <taxon>Pseudomonadati</taxon>
        <taxon>Bacteroidota</taxon>
        <taxon>Flavobacteriia</taxon>
        <taxon>Flavobacteriales</taxon>
        <taxon>Weeksellaceae</taxon>
    </lineage>
</organism>